<feature type="coiled-coil region" evidence="1">
    <location>
        <begin position="346"/>
        <end position="405"/>
    </location>
</feature>
<dbReference type="InterPro" id="IPR007730">
    <property type="entry name" value="SPOR-like_dom"/>
</dbReference>
<dbReference type="InterPro" id="IPR036680">
    <property type="entry name" value="SPOR-like_sf"/>
</dbReference>
<name>A0ABZ0I0U4_9GAMM</name>
<keyword evidence="1" id="KW-0175">Coiled coil</keyword>
<feature type="transmembrane region" description="Helical" evidence="3">
    <location>
        <begin position="289"/>
        <end position="312"/>
    </location>
</feature>
<sequence>MAEDDKDPQIGASHEGNNKQDEEHRELFIDRDDDSSSPFVDSDYGDEFPGSSDEPENVDPGYAAFSSELEDPLADWPSPDAPLEDLPEVRQQKEALDQRAATDAFEQESEPELDSDPRSQVQDSPNDESNDEVLLSFSSHSSDDAVFDDAHESADSSAPDVVDGDDVSAADSYDEPDLPAGDFILDDENNDKPLPEQNEAFDETEEGFEEEFVDDFLNDLDPPEEEELPEVDDFEDEFDVPMLATATIAASSVERAAPYDASEAKELDSESSHAAVRTVQTTAQEESRAFPLGMIAVVGVALVLLGIGGYGVMQQRGDMQAEIRDLQAKLATTISPEEAQAERERQRQIQLQNESLSTELEALSAENSALAQQLAELEATQAAQISAAAEKRAQEEAAAKAAAERAAQQAAAKKQAAAQSTASSASSAAAKGPWFVNFGSYADRTIAQRWANKLDVESGEVIVQTATAANKTLYRVRVIGLSSQDSAERVATALERQYQLPRLWVGKN</sequence>
<reference evidence="5 6" key="1">
    <citation type="submission" date="2023-10" db="EMBL/GenBank/DDBJ databases">
        <title>Two novel species belonging to the OM43/NOR5 clade.</title>
        <authorList>
            <person name="Park M."/>
        </authorList>
    </citation>
    <scope>NUCLEOTIDE SEQUENCE [LARGE SCALE GENOMIC DNA]</scope>
    <source>
        <strain evidence="5 6">IMCC43200</strain>
    </source>
</reference>
<dbReference type="SUPFAM" id="SSF110997">
    <property type="entry name" value="Sporulation related repeat"/>
    <property type="match status" value="1"/>
</dbReference>
<evidence type="ECO:0000256" key="1">
    <source>
        <dbReference type="SAM" id="Coils"/>
    </source>
</evidence>
<feature type="compositionally biased region" description="Basic and acidic residues" evidence="2">
    <location>
        <begin position="87"/>
        <end position="97"/>
    </location>
</feature>
<proteinExistence type="predicted"/>
<feature type="compositionally biased region" description="Acidic residues" evidence="2">
    <location>
        <begin position="199"/>
        <end position="228"/>
    </location>
</feature>
<feature type="region of interest" description="Disordered" evidence="2">
    <location>
        <begin position="1"/>
        <end position="228"/>
    </location>
</feature>
<gene>
    <name evidence="5" type="ORF">R0135_11610</name>
</gene>
<dbReference type="Proteomes" id="UP001626537">
    <property type="component" value="Chromosome"/>
</dbReference>
<keyword evidence="6" id="KW-1185">Reference proteome</keyword>
<evidence type="ECO:0000313" key="6">
    <source>
        <dbReference type="Proteomes" id="UP001626537"/>
    </source>
</evidence>
<feature type="compositionally biased region" description="Acidic residues" evidence="2">
    <location>
        <begin position="105"/>
        <end position="114"/>
    </location>
</feature>
<dbReference type="EMBL" id="CP136864">
    <property type="protein sequence ID" value="WOJ92429.1"/>
    <property type="molecule type" value="Genomic_DNA"/>
</dbReference>
<protein>
    <submittedName>
        <fullName evidence="5">SPOR domain-containing protein</fullName>
    </submittedName>
</protein>
<feature type="compositionally biased region" description="Acidic residues" evidence="2">
    <location>
        <begin position="162"/>
        <end position="177"/>
    </location>
</feature>
<keyword evidence="3" id="KW-1133">Transmembrane helix</keyword>
<organism evidence="5 6">
    <name type="scientific">Congregibacter variabilis</name>
    <dbReference type="NCBI Taxonomy" id="3081200"/>
    <lineage>
        <taxon>Bacteria</taxon>
        <taxon>Pseudomonadati</taxon>
        <taxon>Pseudomonadota</taxon>
        <taxon>Gammaproteobacteria</taxon>
        <taxon>Cellvibrionales</taxon>
        <taxon>Halieaceae</taxon>
        <taxon>Congregibacter</taxon>
    </lineage>
</organism>
<evidence type="ECO:0000313" key="5">
    <source>
        <dbReference type="EMBL" id="WOJ92429.1"/>
    </source>
</evidence>
<keyword evidence="3" id="KW-0472">Membrane</keyword>
<dbReference type="RefSeq" id="WP_407347026.1">
    <property type="nucleotide sequence ID" value="NZ_CP136864.1"/>
</dbReference>
<feature type="compositionally biased region" description="Basic and acidic residues" evidence="2">
    <location>
        <begin position="16"/>
        <end position="30"/>
    </location>
</feature>
<dbReference type="PROSITE" id="PS51724">
    <property type="entry name" value="SPOR"/>
    <property type="match status" value="1"/>
</dbReference>
<feature type="domain" description="SPOR" evidence="4">
    <location>
        <begin position="428"/>
        <end position="507"/>
    </location>
</feature>
<evidence type="ECO:0000259" key="4">
    <source>
        <dbReference type="PROSITE" id="PS51724"/>
    </source>
</evidence>
<keyword evidence="3" id="KW-0812">Transmembrane</keyword>
<dbReference type="Pfam" id="PF05036">
    <property type="entry name" value="SPOR"/>
    <property type="match status" value="1"/>
</dbReference>
<evidence type="ECO:0000256" key="2">
    <source>
        <dbReference type="SAM" id="MobiDB-lite"/>
    </source>
</evidence>
<evidence type="ECO:0000256" key="3">
    <source>
        <dbReference type="SAM" id="Phobius"/>
    </source>
</evidence>
<dbReference type="Gene3D" id="3.30.70.1070">
    <property type="entry name" value="Sporulation related repeat"/>
    <property type="match status" value="1"/>
</dbReference>
<accession>A0ABZ0I0U4</accession>